<keyword evidence="8 11" id="KW-0472">Membrane</keyword>
<dbReference type="GO" id="GO:0044718">
    <property type="term" value="P:siderophore transmembrane transport"/>
    <property type="evidence" value="ECO:0007669"/>
    <property type="project" value="TreeGrafter"/>
</dbReference>
<organism evidence="15 16">
    <name type="scientific">Sulfurimicrobium lacus</name>
    <dbReference type="NCBI Taxonomy" id="2715678"/>
    <lineage>
        <taxon>Bacteria</taxon>
        <taxon>Pseudomonadati</taxon>
        <taxon>Pseudomonadota</taxon>
        <taxon>Betaproteobacteria</taxon>
        <taxon>Nitrosomonadales</taxon>
        <taxon>Sulfuricellaceae</taxon>
        <taxon>Sulfurimicrobium</taxon>
    </lineage>
</organism>
<evidence type="ECO:0000256" key="6">
    <source>
        <dbReference type="ARBA" id="ARBA00022729"/>
    </source>
</evidence>
<keyword evidence="5 11" id="KW-0812">Transmembrane</keyword>
<evidence type="ECO:0000256" key="9">
    <source>
        <dbReference type="ARBA" id="ARBA00023170"/>
    </source>
</evidence>
<comment type="subcellular location">
    <subcellularLocation>
        <location evidence="1 11">Cell outer membrane</location>
        <topology evidence="1 11">Multi-pass membrane protein</topology>
    </subcellularLocation>
</comment>
<evidence type="ECO:0000256" key="3">
    <source>
        <dbReference type="ARBA" id="ARBA00022448"/>
    </source>
</evidence>
<dbReference type="Pfam" id="PF07715">
    <property type="entry name" value="Plug"/>
    <property type="match status" value="1"/>
</dbReference>
<feature type="domain" description="TonB-dependent receptor-like beta-barrel" evidence="13">
    <location>
        <begin position="260"/>
        <end position="713"/>
    </location>
</feature>
<evidence type="ECO:0000259" key="13">
    <source>
        <dbReference type="Pfam" id="PF00593"/>
    </source>
</evidence>
<dbReference type="KEGG" id="slac:SKTS_00590"/>
<dbReference type="GO" id="GO:0015344">
    <property type="term" value="F:siderophore uptake transmembrane transporter activity"/>
    <property type="evidence" value="ECO:0007669"/>
    <property type="project" value="TreeGrafter"/>
</dbReference>
<evidence type="ECO:0000256" key="10">
    <source>
        <dbReference type="ARBA" id="ARBA00023237"/>
    </source>
</evidence>
<evidence type="ECO:0000256" key="1">
    <source>
        <dbReference type="ARBA" id="ARBA00004571"/>
    </source>
</evidence>
<dbReference type="Gene3D" id="2.170.130.10">
    <property type="entry name" value="TonB-dependent receptor, plug domain"/>
    <property type="match status" value="1"/>
</dbReference>
<evidence type="ECO:0000313" key="16">
    <source>
        <dbReference type="Proteomes" id="UP000502260"/>
    </source>
</evidence>
<evidence type="ECO:0000256" key="11">
    <source>
        <dbReference type="PROSITE-ProRule" id="PRU01360"/>
    </source>
</evidence>
<dbReference type="AlphaFoldDB" id="A0A6F8V5R8"/>
<dbReference type="InterPro" id="IPR036942">
    <property type="entry name" value="Beta-barrel_TonB_sf"/>
</dbReference>
<keyword evidence="3 11" id="KW-0813">Transport</keyword>
<dbReference type="InterPro" id="IPR000531">
    <property type="entry name" value="Beta-barrel_TonB"/>
</dbReference>
<keyword evidence="4 11" id="KW-1134">Transmembrane beta strand</keyword>
<dbReference type="EMBL" id="AP022853">
    <property type="protein sequence ID" value="BCB25173.1"/>
    <property type="molecule type" value="Genomic_DNA"/>
</dbReference>
<dbReference type="InterPro" id="IPR012910">
    <property type="entry name" value="Plug_dom"/>
</dbReference>
<comment type="similarity">
    <text evidence="2 11 12">Belongs to the TonB-dependent receptor family.</text>
</comment>
<evidence type="ECO:0000313" key="15">
    <source>
        <dbReference type="EMBL" id="BCB25173.1"/>
    </source>
</evidence>
<dbReference type="Gene3D" id="2.40.170.20">
    <property type="entry name" value="TonB-dependent receptor, beta-barrel domain"/>
    <property type="match status" value="1"/>
</dbReference>
<evidence type="ECO:0000256" key="5">
    <source>
        <dbReference type="ARBA" id="ARBA00022692"/>
    </source>
</evidence>
<evidence type="ECO:0000256" key="7">
    <source>
        <dbReference type="ARBA" id="ARBA00023077"/>
    </source>
</evidence>
<keyword evidence="10 11" id="KW-0998">Cell outer membrane</keyword>
<dbReference type="Proteomes" id="UP000502260">
    <property type="component" value="Chromosome"/>
</dbReference>
<keyword evidence="6" id="KW-0732">Signal</keyword>
<evidence type="ECO:0000259" key="14">
    <source>
        <dbReference type="Pfam" id="PF07715"/>
    </source>
</evidence>
<keyword evidence="16" id="KW-1185">Reference proteome</keyword>
<sequence length="758" mass="82097">MVRKSQAAEERGVHRPMAIAIAVALGAFSSGGALADDNEVQLKEMKVSAESDKPVQERTELGKLTEYTPISGAVVDQQDIEHLQLVNNLLELGKRVPGISMVRNMRIPDGGKQYTENRVDGMRAIATNTSILDEVDMADIEQIEIITGPASALYGSGALGGTISVSTRQPPQDFRAKLSQEAGSWGFQRTQGNAGTSTADGRFGFIVSGSTMDNDGWRLSSAPAAKDAAAEHKDGQSLKTQFRPTDSTKITLGLSQLHYDYRWAGSLRMTKFDQDWRQVEAGTYGQAIDDYETYSARLQQLIGERGEFTLAHSQVSDDSTANGGAGSGGSNNVICDDASTAAAPIPVGKTVKCRAVNNNSPAMTNTLKKGTSTADTTTAMYRQEFDFAKSTLYVGADMYETTSDSATYNNVYNALQAQSGQWAQGSMTATGQGSVTRQKETTPFLHVEFSPVDKLRFHLGERFGKVTNTADDRTAANKDVEMTYKDNVLRSGVTYELDKSHLVWGNVGETFNPPATSTLLDSTTKGTAGNTIGAVLQPEQGLTKEIGFRGRFENIGLHYDIAVYHSSNKGFVVARDCTTAEAVALNLGAACKINENAGGLTAKGLESMFTWAATRWLDIGATYTNARAYYDSYKTITTDYSGNSYQAMPRQRLNLRIAVKPAPGWQVELEGDHISSYYVDTANSGSYSRPNLYSLRASYRSKDWSFWLHALNLTDQKYATRVGYSTIAGQSMLAASAGQGNSGSYTPLTLRAGVSYKF</sequence>
<name>A0A6F8V5R8_9PROT</name>
<gene>
    <name evidence="15" type="ORF">SKTS_00590</name>
</gene>
<accession>A0A6F8V5R8</accession>
<evidence type="ECO:0000256" key="2">
    <source>
        <dbReference type="ARBA" id="ARBA00009810"/>
    </source>
</evidence>
<evidence type="ECO:0000256" key="8">
    <source>
        <dbReference type="ARBA" id="ARBA00023136"/>
    </source>
</evidence>
<dbReference type="SUPFAM" id="SSF56935">
    <property type="entry name" value="Porins"/>
    <property type="match status" value="1"/>
</dbReference>
<keyword evidence="9" id="KW-0675">Receptor</keyword>
<dbReference type="PANTHER" id="PTHR30069:SF29">
    <property type="entry name" value="HEMOGLOBIN AND HEMOGLOBIN-HAPTOGLOBIN-BINDING PROTEIN 1-RELATED"/>
    <property type="match status" value="1"/>
</dbReference>
<dbReference type="RefSeq" id="WP_173058665.1">
    <property type="nucleotide sequence ID" value="NZ_AP022853.1"/>
</dbReference>
<evidence type="ECO:0000256" key="12">
    <source>
        <dbReference type="RuleBase" id="RU003357"/>
    </source>
</evidence>
<reference evidence="16" key="1">
    <citation type="submission" date="2020-03" db="EMBL/GenBank/DDBJ databases">
        <title>Complete genome sequence of sulfur-oxidizing bacterium skT11.</title>
        <authorList>
            <person name="Kanda M."/>
            <person name="Kojima H."/>
            <person name="Fukui M."/>
        </authorList>
    </citation>
    <scope>NUCLEOTIDE SEQUENCE [LARGE SCALE GENOMIC DNA]</scope>
    <source>
        <strain evidence="16">skT11</strain>
    </source>
</reference>
<dbReference type="InterPro" id="IPR039426">
    <property type="entry name" value="TonB-dep_rcpt-like"/>
</dbReference>
<protein>
    <submittedName>
        <fullName evidence="15">Uncharacterized protein</fullName>
    </submittedName>
</protein>
<evidence type="ECO:0000256" key="4">
    <source>
        <dbReference type="ARBA" id="ARBA00022452"/>
    </source>
</evidence>
<dbReference type="Pfam" id="PF00593">
    <property type="entry name" value="TonB_dep_Rec_b-barrel"/>
    <property type="match status" value="1"/>
</dbReference>
<proteinExistence type="inferred from homology"/>
<dbReference type="GO" id="GO:0009279">
    <property type="term" value="C:cell outer membrane"/>
    <property type="evidence" value="ECO:0007669"/>
    <property type="project" value="UniProtKB-SubCell"/>
</dbReference>
<dbReference type="InterPro" id="IPR037066">
    <property type="entry name" value="Plug_dom_sf"/>
</dbReference>
<keyword evidence="7 12" id="KW-0798">TonB box</keyword>
<dbReference type="PROSITE" id="PS52016">
    <property type="entry name" value="TONB_DEPENDENT_REC_3"/>
    <property type="match status" value="1"/>
</dbReference>
<feature type="domain" description="TonB-dependent receptor plug" evidence="14">
    <location>
        <begin position="68"/>
        <end position="162"/>
    </location>
</feature>
<dbReference type="PANTHER" id="PTHR30069">
    <property type="entry name" value="TONB-DEPENDENT OUTER MEMBRANE RECEPTOR"/>
    <property type="match status" value="1"/>
</dbReference>